<evidence type="ECO:0000313" key="2">
    <source>
        <dbReference type="EMBL" id="GAA2495813.1"/>
    </source>
</evidence>
<evidence type="ECO:0000256" key="1">
    <source>
        <dbReference type="SAM" id="MobiDB-lite"/>
    </source>
</evidence>
<feature type="region of interest" description="Disordered" evidence="1">
    <location>
        <begin position="1"/>
        <end position="43"/>
    </location>
</feature>
<dbReference type="EMBL" id="BAAATA010000020">
    <property type="protein sequence ID" value="GAA2495813.1"/>
    <property type="molecule type" value="Genomic_DNA"/>
</dbReference>
<evidence type="ECO:0008006" key="4">
    <source>
        <dbReference type="Google" id="ProtNLM"/>
    </source>
</evidence>
<comment type="caution">
    <text evidence="2">The sequence shown here is derived from an EMBL/GenBank/DDBJ whole genome shotgun (WGS) entry which is preliminary data.</text>
</comment>
<sequence>MPARDRALLTDPALTGPSPHQLDDLTHALAPDSDPGRGRPPRLAFHDQVPATVLHLHVNLAAEPLAILFGSSRTAMHRTLLKIRKPLEAHGIGIPPATTPPDALAPLQARVIALSGDPNDKIKKTC</sequence>
<accession>A0ABN3M4M1</accession>
<protein>
    <recommendedName>
        <fullName evidence="4">Transposase</fullName>
    </recommendedName>
</protein>
<dbReference type="Proteomes" id="UP001501358">
    <property type="component" value="Unassembled WGS sequence"/>
</dbReference>
<name>A0ABN3M4M1_9ACTN</name>
<proteinExistence type="predicted"/>
<gene>
    <name evidence="2" type="ORF">GCM10010406_35090</name>
</gene>
<keyword evidence="3" id="KW-1185">Reference proteome</keyword>
<evidence type="ECO:0000313" key="3">
    <source>
        <dbReference type="Proteomes" id="UP001501358"/>
    </source>
</evidence>
<organism evidence="2 3">
    <name type="scientific">Streptomyces thermolineatus</name>
    <dbReference type="NCBI Taxonomy" id="44033"/>
    <lineage>
        <taxon>Bacteria</taxon>
        <taxon>Bacillati</taxon>
        <taxon>Actinomycetota</taxon>
        <taxon>Actinomycetes</taxon>
        <taxon>Kitasatosporales</taxon>
        <taxon>Streptomycetaceae</taxon>
        <taxon>Streptomyces</taxon>
    </lineage>
</organism>
<reference evidence="2 3" key="1">
    <citation type="journal article" date="2019" name="Int. J. Syst. Evol. Microbiol.">
        <title>The Global Catalogue of Microorganisms (GCM) 10K type strain sequencing project: providing services to taxonomists for standard genome sequencing and annotation.</title>
        <authorList>
            <consortium name="The Broad Institute Genomics Platform"/>
            <consortium name="The Broad Institute Genome Sequencing Center for Infectious Disease"/>
            <person name="Wu L."/>
            <person name="Ma J."/>
        </authorList>
    </citation>
    <scope>NUCLEOTIDE SEQUENCE [LARGE SCALE GENOMIC DNA]</scope>
    <source>
        <strain evidence="2 3">JCM 6307</strain>
    </source>
</reference>